<evidence type="ECO:0000256" key="13">
    <source>
        <dbReference type="PIRSR" id="PIRSR006250-1"/>
    </source>
</evidence>
<evidence type="ECO:0000256" key="7">
    <source>
        <dbReference type="ARBA" id="ARBA00022676"/>
    </source>
</evidence>
<evidence type="ECO:0000256" key="2">
    <source>
        <dbReference type="ARBA" id="ARBA00004893"/>
    </source>
</evidence>
<dbReference type="InterPro" id="IPR022412">
    <property type="entry name" value="Quinolinate_PRibosylTrfase_N"/>
</dbReference>
<comment type="subunit">
    <text evidence="4">Hexamer formed by 3 homodimers.</text>
</comment>
<accession>A0A4Y7RP63</accession>
<feature type="domain" description="Quinolinate phosphoribosyl transferase C-terminal" evidence="14">
    <location>
        <begin position="111"/>
        <end position="276"/>
    </location>
</feature>
<dbReference type="FunFam" id="3.90.1170.20:FF:000001">
    <property type="entry name" value="Nicotinate-nucleotide diphosphorylase (Carboxylating)"/>
    <property type="match status" value="1"/>
</dbReference>
<gene>
    <name evidence="16" type="primary">nadC</name>
    <name evidence="16" type="ORF">Pmgp_02371</name>
</gene>
<feature type="binding site" evidence="13">
    <location>
        <begin position="240"/>
        <end position="242"/>
    </location>
    <ligand>
        <name>substrate</name>
    </ligand>
</feature>
<sequence>MNLNPVELRKMLERFLSEDIGAGDITTNSIVPPDAASNGYIVAKAGGVVAGLPLAELVFQMLDPSIAYRALVQDGQKVERGQVLVELAGSARAILTGERLALNILQHLSGIATRTAQMVKLVEGCQARIVDTRKTSPGLRMLEKYAVRMGGGHNHRFGLDDAVLIKDNHIKVAGGVKAAVEAARNNCPHTIKIEVEVEDLAGVKEALEARADIIMLDNMDPPEMREAVRLVAGRALVEASGGVTEERIRAIAETGVDLISSGALTHSVKSLDISLDVKEIKLKRPVDEL</sequence>
<evidence type="ECO:0000256" key="12">
    <source>
        <dbReference type="PIRNR" id="PIRNR006250"/>
    </source>
</evidence>
<dbReference type="NCBIfam" id="TIGR00078">
    <property type="entry name" value="nadC"/>
    <property type="match status" value="1"/>
</dbReference>
<feature type="binding site" evidence="13">
    <location>
        <position position="217"/>
    </location>
    <ligand>
        <name>substrate</name>
    </ligand>
</feature>
<dbReference type="GO" id="GO:0009435">
    <property type="term" value="P:NAD+ biosynthetic process"/>
    <property type="evidence" value="ECO:0007669"/>
    <property type="project" value="UniProtKB-UniPathway"/>
</dbReference>
<keyword evidence="17" id="KW-1185">Reference proteome</keyword>
<dbReference type="Gene3D" id="3.20.20.70">
    <property type="entry name" value="Aldolase class I"/>
    <property type="match status" value="1"/>
</dbReference>
<feature type="binding site" evidence="13">
    <location>
        <position position="99"/>
    </location>
    <ligand>
        <name>substrate</name>
    </ligand>
</feature>
<dbReference type="AlphaFoldDB" id="A0A4Y7RP63"/>
<evidence type="ECO:0000256" key="5">
    <source>
        <dbReference type="ARBA" id="ARBA00011944"/>
    </source>
</evidence>
<dbReference type="OrthoDB" id="9782546at2"/>
<dbReference type="InterPro" id="IPR002638">
    <property type="entry name" value="Quinolinate_PRibosylTrfase_C"/>
</dbReference>
<dbReference type="InterPro" id="IPR036068">
    <property type="entry name" value="Nicotinate_pribotase-like_C"/>
</dbReference>
<dbReference type="PANTHER" id="PTHR32179">
    <property type="entry name" value="NICOTINATE-NUCLEOTIDE PYROPHOSPHORYLASE [CARBOXYLATING]"/>
    <property type="match status" value="1"/>
</dbReference>
<evidence type="ECO:0000313" key="16">
    <source>
        <dbReference type="EMBL" id="TEB10462.1"/>
    </source>
</evidence>
<evidence type="ECO:0000259" key="14">
    <source>
        <dbReference type="Pfam" id="PF01729"/>
    </source>
</evidence>
<evidence type="ECO:0000256" key="4">
    <source>
        <dbReference type="ARBA" id="ARBA00011218"/>
    </source>
</evidence>
<feature type="domain" description="Quinolinate phosphoribosyl transferase N-terminal" evidence="15">
    <location>
        <begin position="24"/>
        <end position="109"/>
    </location>
</feature>
<reference evidence="16 17" key="1">
    <citation type="journal article" date="2018" name="Environ. Microbiol.">
        <title>Novel energy conservation strategies and behaviour of Pelotomaculum schinkii driving syntrophic propionate catabolism.</title>
        <authorList>
            <person name="Hidalgo-Ahumada C.A.P."/>
            <person name="Nobu M.K."/>
            <person name="Narihiro T."/>
            <person name="Tamaki H."/>
            <person name="Liu W.T."/>
            <person name="Kamagata Y."/>
            <person name="Stams A.J.M."/>
            <person name="Imachi H."/>
            <person name="Sousa D.Z."/>
        </authorList>
    </citation>
    <scope>NUCLEOTIDE SEQUENCE [LARGE SCALE GENOMIC DNA]</scope>
    <source>
        <strain evidence="16 17">MGP</strain>
    </source>
</reference>
<dbReference type="SUPFAM" id="SSF51690">
    <property type="entry name" value="Nicotinate/Quinolinate PRTase C-terminal domain-like"/>
    <property type="match status" value="1"/>
</dbReference>
<proteinExistence type="inferred from homology"/>
<dbReference type="FunFam" id="3.20.20.70:FF:000030">
    <property type="entry name" value="Nicotinate-nucleotide pyrophosphorylase, carboxylating"/>
    <property type="match status" value="1"/>
</dbReference>
<feature type="binding site" evidence="13">
    <location>
        <position position="166"/>
    </location>
    <ligand>
        <name>substrate</name>
    </ligand>
</feature>
<dbReference type="Pfam" id="PF02749">
    <property type="entry name" value="QRPTase_N"/>
    <property type="match status" value="1"/>
</dbReference>
<dbReference type="InterPro" id="IPR004393">
    <property type="entry name" value="NadC"/>
</dbReference>
<dbReference type="PIRSF" id="PIRSF006250">
    <property type="entry name" value="NadC_ModD"/>
    <property type="match status" value="1"/>
</dbReference>
<name>A0A4Y7RP63_9FIRM</name>
<evidence type="ECO:0000256" key="1">
    <source>
        <dbReference type="ARBA" id="ARBA00003237"/>
    </source>
</evidence>
<dbReference type="GO" id="GO:0034213">
    <property type="term" value="P:quinolinate catabolic process"/>
    <property type="evidence" value="ECO:0007669"/>
    <property type="project" value="TreeGrafter"/>
</dbReference>
<dbReference type="GO" id="GO:0005737">
    <property type="term" value="C:cytoplasm"/>
    <property type="evidence" value="ECO:0007669"/>
    <property type="project" value="TreeGrafter"/>
</dbReference>
<evidence type="ECO:0000259" key="15">
    <source>
        <dbReference type="Pfam" id="PF02749"/>
    </source>
</evidence>
<comment type="pathway">
    <text evidence="2">Cofactor biosynthesis; NAD(+) biosynthesis; nicotinate D-ribonucleotide from quinolinate: step 1/1.</text>
</comment>
<feature type="binding site" evidence="13">
    <location>
        <position position="196"/>
    </location>
    <ligand>
        <name>substrate</name>
    </ligand>
</feature>
<protein>
    <recommendedName>
        <fullName evidence="11">Probable nicotinate-nucleotide pyrophosphorylase [carboxylating]</fullName>
        <ecNumber evidence="5">2.4.2.19</ecNumber>
    </recommendedName>
    <alternativeName>
        <fullName evidence="9">Quinolinate phosphoribosyltransferase [decarboxylating]</fullName>
    </alternativeName>
</protein>
<evidence type="ECO:0000256" key="8">
    <source>
        <dbReference type="ARBA" id="ARBA00022679"/>
    </source>
</evidence>
<organism evidence="16 17">
    <name type="scientific">Pelotomaculum propionicicum</name>
    <dbReference type="NCBI Taxonomy" id="258475"/>
    <lineage>
        <taxon>Bacteria</taxon>
        <taxon>Bacillati</taxon>
        <taxon>Bacillota</taxon>
        <taxon>Clostridia</taxon>
        <taxon>Eubacteriales</taxon>
        <taxon>Desulfotomaculaceae</taxon>
        <taxon>Pelotomaculum</taxon>
    </lineage>
</organism>
<feature type="binding site" evidence="13">
    <location>
        <begin position="132"/>
        <end position="134"/>
    </location>
    <ligand>
        <name>substrate</name>
    </ligand>
</feature>
<dbReference type="InterPro" id="IPR037128">
    <property type="entry name" value="Quinolinate_PRibosylTase_N_sf"/>
</dbReference>
<comment type="similarity">
    <text evidence="3 12">Belongs to the NadC/ModD family.</text>
</comment>
<dbReference type="RefSeq" id="WP_134214191.1">
    <property type="nucleotide sequence ID" value="NZ_QFFZ01000026.1"/>
</dbReference>
<dbReference type="GO" id="GO:0004514">
    <property type="term" value="F:nicotinate-nucleotide diphosphorylase (carboxylating) activity"/>
    <property type="evidence" value="ECO:0007669"/>
    <property type="project" value="UniProtKB-EC"/>
</dbReference>
<dbReference type="CDD" id="cd01572">
    <property type="entry name" value="QPRTase"/>
    <property type="match status" value="1"/>
</dbReference>
<dbReference type="InterPro" id="IPR027277">
    <property type="entry name" value="NadC/ModD"/>
</dbReference>
<dbReference type="Proteomes" id="UP000297597">
    <property type="component" value="Unassembled WGS sequence"/>
</dbReference>
<dbReference type="InterPro" id="IPR013785">
    <property type="entry name" value="Aldolase_TIM"/>
</dbReference>
<evidence type="ECO:0000256" key="10">
    <source>
        <dbReference type="ARBA" id="ARBA00047445"/>
    </source>
</evidence>
<dbReference type="SUPFAM" id="SSF54675">
    <property type="entry name" value="Nicotinate/Quinolinate PRTase N-terminal domain-like"/>
    <property type="match status" value="1"/>
</dbReference>
<dbReference type="EC" id="2.4.2.19" evidence="5"/>
<evidence type="ECO:0000256" key="11">
    <source>
        <dbReference type="ARBA" id="ARBA00069173"/>
    </source>
</evidence>
<comment type="catalytic activity">
    <reaction evidence="10">
        <text>nicotinate beta-D-ribonucleotide + CO2 + diphosphate = quinolinate + 5-phospho-alpha-D-ribose 1-diphosphate + 2 H(+)</text>
        <dbReference type="Rhea" id="RHEA:12733"/>
        <dbReference type="ChEBI" id="CHEBI:15378"/>
        <dbReference type="ChEBI" id="CHEBI:16526"/>
        <dbReference type="ChEBI" id="CHEBI:29959"/>
        <dbReference type="ChEBI" id="CHEBI:33019"/>
        <dbReference type="ChEBI" id="CHEBI:57502"/>
        <dbReference type="ChEBI" id="CHEBI:58017"/>
        <dbReference type="EC" id="2.4.2.19"/>
    </reaction>
</comment>
<keyword evidence="6" id="KW-0662">Pyridine nucleotide biosynthesis</keyword>
<feature type="binding site" evidence="13">
    <location>
        <begin position="261"/>
        <end position="263"/>
    </location>
    <ligand>
        <name>substrate</name>
    </ligand>
</feature>
<keyword evidence="7 12" id="KW-0328">Glycosyltransferase</keyword>
<dbReference type="Pfam" id="PF01729">
    <property type="entry name" value="QRPTase_C"/>
    <property type="match status" value="1"/>
</dbReference>
<evidence type="ECO:0000256" key="6">
    <source>
        <dbReference type="ARBA" id="ARBA00022642"/>
    </source>
</evidence>
<evidence type="ECO:0000313" key="17">
    <source>
        <dbReference type="Proteomes" id="UP000297597"/>
    </source>
</evidence>
<comment type="caution">
    <text evidence="16">The sequence shown here is derived from an EMBL/GenBank/DDBJ whole genome shotgun (WGS) entry which is preliminary data.</text>
</comment>
<dbReference type="Gene3D" id="3.90.1170.20">
    <property type="entry name" value="Quinolinate phosphoribosyl transferase, N-terminal domain"/>
    <property type="match status" value="1"/>
</dbReference>
<keyword evidence="8 12" id="KW-0808">Transferase</keyword>
<dbReference type="EMBL" id="QFFZ01000026">
    <property type="protein sequence ID" value="TEB10462.1"/>
    <property type="molecule type" value="Genomic_DNA"/>
</dbReference>
<dbReference type="UniPathway" id="UPA00253">
    <property type="reaction ID" value="UER00331"/>
</dbReference>
<evidence type="ECO:0000256" key="9">
    <source>
        <dbReference type="ARBA" id="ARBA00033102"/>
    </source>
</evidence>
<feature type="binding site" evidence="13">
    <location>
        <position position="156"/>
    </location>
    <ligand>
        <name>substrate</name>
    </ligand>
</feature>
<comment type="function">
    <text evidence="1">Involved in the catabolism of quinolinic acid (QA).</text>
</comment>
<evidence type="ECO:0000256" key="3">
    <source>
        <dbReference type="ARBA" id="ARBA00009400"/>
    </source>
</evidence>
<dbReference type="PANTHER" id="PTHR32179:SF3">
    <property type="entry name" value="NICOTINATE-NUCLEOTIDE PYROPHOSPHORYLASE [CARBOXYLATING]"/>
    <property type="match status" value="1"/>
</dbReference>